<evidence type="ECO:0000313" key="1">
    <source>
        <dbReference type="EMBL" id="GAB0173635.1"/>
    </source>
</evidence>
<name>A0ABQ0D5W3_9HELI</name>
<reference evidence="1 2" key="1">
    <citation type="submission" date="2024-06" db="EMBL/GenBank/DDBJ databases">
        <title>Draft genome sequence of Helicobacter trogontum NHP16-4001.</title>
        <authorList>
            <person name="Rimbara E."/>
            <person name="Suzuki M."/>
        </authorList>
    </citation>
    <scope>NUCLEOTIDE SEQUENCE [LARGE SCALE GENOMIC DNA]</scope>
    <source>
        <strain evidence="1 2">NHP16-4001</strain>
    </source>
</reference>
<evidence type="ECO:0000313" key="2">
    <source>
        <dbReference type="Proteomes" id="UP001562457"/>
    </source>
</evidence>
<keyword evidence="2" id="KW-1185">Reference proteome</keyword>
<accession>A0ABQ0D5W3</accession>
<proteinExistence type="predicted"/>
<dbReference type="Proteomes" id="UP001562457">
    <property type="component" value="Unassembled WGS sequence"/>
</dbReference>
<comment type="caution">
    <text evidence="1">The sequence shown here is derived from an EMBL/GenBank/DDBJ whole genome shotgun (WGS) entry which is preliminary data.</text>
</comment>
<protein>
    <submittedName>
        <fullName evidence="1">Uncharacterized protein</fullName>
    </submittedName>
</protein>
<organism evidence="1 2">
    <name type="scientific">Helicobacter trogontum</name>
    <dbReference type="NCBI Taxonomy" id="50960"/>
    <lineage>
        <taxon>Bacteria</taxon>
        <taxon>Pseudomonadati</taxon>
        <taxon>Campylobacterota</taxon>
        <taxon>Epsilonproteobacteria</taxon>
        <taxon>Campylobacterales</taxon>
        <taxon>Helicobacteraceae</taxon>
        <taxon>Helicobacter</taxon>
    </lineage>
</organism>
<dbReference type="EMBL" id="BAAFHN010000049">
    <property type="protein sequence ID" value="GAB0173635.1"/>
    <property type="molecule type" value="Genomic_DNA"/>
</dbReference>
<gene>
    <name evidence="1" type="ORF">NHP164001_16560</name>
</gene>
<sequence>MKTRRMLFYMQFLFYFKTYYRLDKTLLICPYRKFNGEKITMCVPHGDIKGLNE</sequence>